<name>A0A2X0M6C9_9BASI</name>
<reference evidence="1 2" key="1">
    <citation type="submission" date="2016-11" db="EMBL/GenBank/DDBJ databases">
        <authorList>
            <person name="Jaros S."/>
            <person name="Januszkiewicz K."/>
            <person name="Wedrychowicz H."/>
        </authorList>
    </citation>
    <scope>NUCLEOTIDE SEQUENCE [LARGE SCALE GENOMIC DNA]</scope>
</reference>
<sequence length="308" mass="34676">MVPKPFIENDCTPIRNTQPLPHRLIVSNLPAIFGDIAKQTAEASLEHLSMAGIGPNHQPAFFESHKIGYPTGLPDPPQSRYKALNTDYFEIILAGKRSRSSLPVTSSIPQKIHAFLNANPYREWSKVPPRFNPRVHLLTAQFLNRADPSTFATPLLDGDGNLWPPPEDLLRKAVKAHIDKHFEDMLDVPAESCISVTTESSTRHDRTAAIEPLRLKSQRFYHVECLIQFTGKQKQTKKRKKKPFIAETACPFKHSCNEIWTVACFVVRPQCSLDFRPFANGVARHRDEQPGGFPCAIVASVQVVRKEL</sequence>
<dbReference type="AlphaFoldDB" id="A0A2X0M6C9"/>
<dbReference type="EMBL" id="FQNC01000043">
    <property type="protein sequence ID" value="SGY44121.1"/>
    <property type="molecule type" value="Genomic_DNA"/>
</dbReference>
<accession>A0A2X0M6C9</accession>
<gene>
    <name evidence="1" type="primary">BQ5605_C001g00118</name>
    <name evidence="1" type="ORF">BQ5605_C001G00118</name>
</gene>
<organism evidence="1 2">
    <name type="scientific">Microbotryum silenes-dioicae</name>
    <dbReference type="NCBI Taxonomy" id="796604"/>
    <lineage>
        <taxon>Eukaryota</taxon>
        <taxon>Fungi</taxon>
        <taxon>Dikarya</taxon>
        <taxon>Basidiomycota</taxon>
        <taxon>Pucciniomycotina</taxon>
        <taxon>Microbotryomycetes</taxon>
        <taxon>Microbotryales</taxon>
        <taxon>Microbotryaceae</taxon>
        <taxon>Microbotryum</taxon>
    </lineage>
</organism>
<dbReference type="Proteomes" id="UP000249464">
    <property type="component" value="Unassembled WGS sequence"/>
</dbReference>
<evidence type="ECO:0000313" key="2">
    <source>
        <dbReference type="Proteomes" id="UP000249464"/>
    </source>
</evidence>
<proteinExistence type="predicted"/>
<protein>
    <submittedName>
        <fullName evidence="1">BQ5605_C001g00118 protein</fullName>
    </submittedName>
</protein>
<keyword evidence="2" id="KW-1185">Reference proteome</keyword>
<evidence type="ECO:0000313" key="1">
    <source>
        <dbReference type="EMBL" id="SGY44121.1"/>
    </source>
</evidence>